<comment type="subcellular location">
    <subcellularLocation>
        <location evidence="1">Membrane</location>
    </subcellularLocation>
</comment>
<dbReference type="GO" id="GO:0016020">
    <property type="term" value="C:membrane"/>
    <property type="evidence" value="ECO:0007669"/>
    <property type="project" value="UniProtKB-SubCell"/>
</dbReference>
<organism evidence="18 19">
    <name type="scientific">Acanthamoeba castellanii (strain ATCC 30010 / Neff)</name>
    <dbReference type="NCBI Taxonomy" id="1257118"/>
    <lineage>
        <taxon>Eukaryota</taxon>
        <taxon>Amoebozoa</taxon>
        <taxon>Discosea</taxon>
        <taxon>Longamoebia</taxon>
        <taxon>Centramoebida</taxon>
        <taxon>Acanthamoebidae</taxon>
        <taxon>Acanthamoeba</taxon>
    </lineage>
</organism>
<dbReference type="Gene3D" id="3.30.505.10">
    <property type="entry name" value="SH2 domain"/>
    <property type="match status" value="1"/>
</dbReference>
<dbReference type="GO" id="GO:0004713">
    <property type="term" value="F:protein tyrosine kinase activity"/>
    <property type="evidence" value="ECO:0007669"/>
    <property type="project" value="UniProtKB-KW"/>
</dbReference>
<dbReference type="PANTHER" id="PTHR44329">
    <property type="entry name" value="SERINE/THREONINE-PROTEIN KINASE TNNI3K-RELATED"/>
    <property type="match status" value="1"/>
</dbReference>
<evidence type="ECO:0000256" key="12">
    <source>
        <dbReference type="ARBA" id="ARBA00048679"/>
    </source>
</evidence>
<dbReference type="AlphaFoldDB" id="L8H7B2"/>
<dbReference type="InterPro" id="IPR001245">
    <property type="entry name" value="Ser-Thr/Tyr_kinase_cat_dom"/>
</dbReference>
<name>L8H7B2_ACACF</name>
<comment type="catalytic activity">
    <reaction evidence="12">
        <text>L-seryl-[protein] + ATP = O-phospho-L-seryl-[protein] + ADP + H(+)</text>
        <dbReference type="Rhea" id="RHEA:17989"/>
        <dbReference type="Rhea" id="RHEA-COMP:9863"/>
        <dbReference type="Rhea" id="RHEA-COMP:11604"/>
        <dbReference type="ChEBI" id="CHEBI:15378"/>
        <dbReference type="ChEBI" id="CHEBI:29999"/>
        <dbReference type="ChEBI" id="CHEBI:30616"/>
        <dbReference type="ChEBI" id="CHEBI:83421"/>
        <dbReference type="ChEBI" id="CHEBI:456216"/>
        <dbReference type="EC" id="2.7.11.1"/>
    </reaction>
</comment>
<evidence type="ECO:0000256" key="15">
    <source>
        <dbReference type="RuleBase" id="RU000304"/>
    </source>
</evidence>
<dbReference type="PROSITE" id="PS50001">
    <property type="entry name" value="SH2"/>
    <property type="match status" value="1"/>
</dbReference>
<evidence type="ECO:0000256" key="5">
    <source>
        <dbReference type="ARBA" id="ARBA00022741"/>
    </source>
</evidence>
<dbReference type="SUPFAM" id="SSF55550">
    <property type="entry name" value="SH2 domain"/>
    <property type="match status" value="1"/>
</dbReference>
<dbReference type="PRINTS" id="PR00109">
    <property type="entry name" value="TYRKINASE"/>
</dbReference>
<dbReference type="Pfam" id="PF00017">
    <property type="entry name" value="SH2"/>
    <property type="match status" value="1"/>
</dbReference>
<keyword evidence="7 14" id="KW-0067">ATP-binding</keyword>
<feature type="domain" description="Protein kinase" evidence="17">
    <location>
        <begin position="14"/>
        <end position="283"/>
    </location>
</feature>
<dbReference type="CDD" id="cd13999">
    <property type="entry name" value="STKc_MAP3K-like"/>
    <property type="match status" value="1"/>
</dbReference>
<proteinExistence type="inferred from homology"/>
<evidence type="ECO:0000313" key="18">
    <source>
        <dbReference type="EMBL" id="ELR21030.1"/>
    </source>
</evidence>
<evidence type="ECO:0000256" key="2">
    <source>
        <dbReference type="ARBA" id="ARBA00012513"/>
    </source>
</evidence>
<evidence type="ECO:0000256" key="13">
    <source>
        <dbReference type="PROSITE-ProRule" id="PRU00191"/>
    </source>
</evidence>
<protein>
    <recommendedName>
        <fullName evidence="2">non-specific serine/threonine protein kinase</fullName>
        <ecNumber evidence="2">2.7.11.1</ecNumber>
    </recommendedName>
</protein>
<dbReference type="FunFam" id="1.10.510.10:FF:000476">
    <property type="entry name" value="PAS domain-containing protein tyrosine kinase family protein"/>
    <property type="match status" value="1"/>
</dbReference>
<dbReference type="Pfam" id="PF07714">
    <property type="entry name" value="PK_Tyr_Ser-Thr"/>
    <property type="match status" value="1"/>
</dbReference>
<keyword evidence="6 18" id="KW-0418">Kinase</keyword>
<dbReference type="Gene3D" id="1.10.510.10">
    <property type="entry name" value="Transferase(Phosphotransferase) domain 1"/>
    <property type="match status" value="1"/>
</dbReference>
<dbReference type="PROSITE" id="PS50011">
    <property type="entry name" value="PROTEIN_KINASE_DOM"/>
    <property type="match status" value="1"/>
</dbReference>
<evidence type="ECO:0000256" key="1">
    <source>
        <dbReference type="ARBA" id="ARBA00004370"/>
    </source>
</evidence>
<dbReference type="Proteomes" id="UP000011083">
    <property type="component" value="Unassembled WGS sequence"/>
</dbReference>
<comment type="similarity">
    <text evidence="15">Belongs to the protein kinase superfamily.</text>
</comment>
<evidence type="ECO:0000256" key="11">
    <source>
        <dbReference type="ARBA" id="ARBA00047899"/>
    </source>
</evidence>
<evidence type="ECO:0000256" key="6">
    <source>
        <dbReference type="ARBA" id="ARBA00022777"/>
    </source>
</evidence>
<keyword evidence="8" id="KW-0472">Membrane</keyword>
<dbReference type="EMBL" id="KB007908">
    <property type="protein sequence ID" value="ELR21030.1"/>
    <property type="molecule type" value="Genomic_DNA"/>
</dbReference>
<dbReference type="InterPro" id="IPR017441">
    <property type="entry name" value="Protein_kinase_ATP_BS"/>
</dbReference>
<dbReference type="InterPro" id="IPR000719">
    <property type="entry name" value="Prot_kinase_dom"/>
</dbReference>
<dbReference type="InterPro" id="IPR011009">
    <property type="entry name" value="Kinase-like_dom_sf"/>
</dbReference>
<comment type="function">
    <text evidence="10">Required for proper chemotaxis and phagocytosis; proper spatiotemporal control of F-actin levels in chemotaxing cells. Negative regulator of the PI3K (phosphatidylinositol 3 kinase) pathway. Predominantly phosphorylates serines and threonines and tyrosines at a lower level.</text>
</comment>
<dbReference type="RefSeq" id="XP_004344773.1">
    <property type="nucleotide sequence ID" value="XM_004344723.1"/>
</dbReference>
<dbReference type="PROSITE" id="PS00108">
    <property type="entry name" value="PROTEIN_KINASE_ST"/>
    <property type="match status" value="1"/>
</dbReference>
<dbReference type="InterPro" id="IPR036860">
    <property type="entry name" value="SH2_dom_sf"/>
</dbReference>
<dbReference type="InterPro" id="IPR051681">
    <property type="entry name" value="Ser/Thr_Kinases-Pseudokinases"/>
</dbReference>
<dbReference type="GeneID" id="14921905"/>
<keyword evidence="4" id="KW-0808">Transferase</keyword>
<dbReference type="PANTHER" id="PTHR44329:SF53">
    <property type="entry name" value="DUAL SPECIFICITY PROTEIN KINASE SHKD"/>
    <property type="match status" value="1"/>
</dbReference>
<evidence type="ECO:0000313" key="19">
    <source>
        <dbReference type="Proteomes" id="UP000011083"/>
    </source>
</evidence>
<sequence>MFHSGPPEIGPGEVEKLGVLGDGSFGTVYRGRCRSQEVAIKVLHRQDLDEHSLNAFRKEVEIVSRIFHPNILLYMGACTIPGHMCIITELMHKGDLESLLHDEKAALPIVLRMRMARDAALGMTWLHSSNPVFIHRDLKTSNLLVGDDYNIKLCDFGLSQIKQRGENLRDGVEGAKGTPLWMAPEVMAGEIFNEKADVYSFGIVLWEILTRQEPFKVMLTPPPLFVEFDNYEEFRNAICNRHVRPIIPPGTHPALKQLIEACWHHDPTKRPAFPAIVAALEYIIVDTGILDNHGRKLWKDYFLKKDKVGWTDFLRVFMNIMPSTEDPQTRILNIKCLYALLVEKGRDGDEMVTMEGFGNFISWFGPMLSDQLPPLMERVRSVLRKSYFHGDISTRDAEGQLAGKQVGTFLVRFSTSSPGFYTISKVASDGSIQHQRIIHHPNQPAFYMNNRAYASLEDLINQNARELNLISACLGSRFSALFVEQSISGYVQ</sequence>
<keyword evidence="19" id="KW-1185">Reference proteome</keyword>
<dbReference type="OMA" id="NAGCFTI"/>
<dbReference type="SMART" id="SM00252">
    <property type="entry name" value="SH2"/>
    <property type="match status" value="1"/>
</dbReference>
<keyword evidence="3 15" id="KW-0723">Serine/threonine-protein kinase</keyword>
<keyword evidence="13" id="KW-0727">SH2 domain</keyword>
<comment type="catalytic activity">
    <reaction evidence="11">
        <text>L-threonyl-[protein] + ATP = O-phospho-L-threonyl-[protein] + ADP + H(+)</text>
        <dbReference type="Rhea" id="RHEA:46608"/>
        <dbReference type="Rhea" id="RHEA-COMP:11060"/>
        <dbReference type="Rhea" id="RHEA-COMP:11605"/>
        <dbReference type="ChEBI" id="CHEBI:15378"/>
        <dbReference type="ChEBI" id="CHEBI:30013"/>
        <dbReference type="ChEBI" id="CHEBI:30616"/>
        <dbReference type="ChEBI" id="CHEBI:61977"/>
        <dbReference type="ChEBI" id="CHEBI:456216"/>
        <dbReference type="EC" id="2.7.11.1"/>
    </reaction>
</comment>
<dbReference type="KEGG" id="acan:ACA1_281240"/>
<dbReference type="PROSITE" id="PS00107">
    <property type="entry name" value="PROTEIN_KINASE_ATP"/>
    <property type="match status" value="1"/>
</dbReference>
<evidence type="ECO:0000256" key="10">
    <source>
        <dbReference type="ARBA" id="ARBA00025089"/>
    </source>
</evidence>
<dbReference type="OrthoDB" id="339325at2759"/>
<dbReference type="SUPFAM" id="SSF56112">
    <property type="entry name" value="Protein kinase-like (PK-like)"/>
    <property type="match status" value="1"/>
</dbReference>
<reference evidence="18 19" key="1">
    <citation type="journal article" date="2013" name="Genome Biol.">
        <title>Genome of Acanthamoeba castellanii highlights extensive lateral gene transfer and early evolution of tyrosine kinase signaling.</title>
        <authorList>
            <person name="Clarke M."/>
            <person name="Lohan A.J."/>
            <person name="Liu B."/>
            <person name="Lagkouvardos I."/>
            <person name="Roy S."/>
            <person name="Zafar N."/>
            <person name="Bertelli C."/>
            <person name="Schilde C."/>
            <person name="Kianianmomeni A."/>
            <person name="Burglin T.R."/>
            <person name="Frech C."/>
            <person name="Turcotte B."/>
            <person name="Kopec K.O."/>
            <person name="Synnott J.M."/>
            <person name="Choo C."/>
            <person name="Paponov I."/>
            <person name="Finkler A."/>
            <person name="Soon Heng Tan C."/>
            <person name="Hutchins A.P."/>
            <person name="Weinmeier T."/>
            <person name="Rattei T."/>
            <person name="Chu J.S."/>
            <person name="Gimenez G."/>
            <person name="Irimia M."/>
            <person name="Rigden D.J."/>
            <person name="Fitzpatrick D.A."/>
            <person name="Lorenzo-Morales J."/>
            <person name="Bateman A."/>
            <person name="Chiu C.H."/>
            <person name="Tang P."/>
            <person name="Hegemann P."/>
            <person name="Fromm H."/>
            <person name="Raoult D."/>
            <person name="Greub G."/>
            <person name="Miranda-Saavedra D."/>
            <person name="Chen N."/>
            <person name="Nash P."/>
            <person name="Ginger M.L."/>
            <person name="Horn M."/>
            <person name="Schaap P."/>
            <person name="Caler L."/>
            <person name="Loftus B."/>
        </authorList>
    </citation>
    <scope>NUCLEOTIDE SEQUENCE [LARGE SCALE GENOMIC DNA]</scope>
    <source>
        <strain evidence="18 19">Neff</strain>
    </source>
</reference>
<evidence type="ECO:0000256" key="4">
    <source>
        <dbReference type="ARBA" id="ARBA00022679"/>
    </source>
</evidence>
<dbReference type="InterPro" id="IPR000980">
    <property type="entry name" value="SH2"/>
</dbReference>
<evidence type="ECO:0000256" key="9">
    <source>
        <dbReference type="ARBA" id="ARBA00023137"/>
    </source>
</evidence>
<dbReference type="Gene3D" id="3.30.200.20">
    <property type="entry name" value="Phosphorylase Kinase, domain 1"/>
    <property type="match status" value="1"/>
</dbReference>
<evidence type="ECO:0000256" key="7">
    <source>
        <dbReference type="ARBA" id="ARBA00022840"/>
    </source>
</evidence>
<accession>L8H7B2</accession>
<evidence type="ECO:0000256" key="3">
    <source>
        <dbReference type="ARBA" id="ARBA00022527"/>
    </source>
</evidence>
<evidence type="ECO:0000259" key="16">
    <source>
        <dbReference type="PROSITE" id="PS50001"/>
    </source>
</evidence>
<dbReference type="EC" id="2.7.11.1" evidence="2"/>
<gene>
    <name evidence="18" type="ORF">ACA1_281240</name>
</gene>
<keyword evidence="5 14" id="KW-0547">Nucleotide-binding</keyword>
<evidence type="ECO:0000259" key="17">
    <source>
        <dbReference type="PROSITE" id="PS50011"/>
    </source>
</evidence>
<evidence type="ECO:0000256" key="14">
    <source>
        <dbReference type="PROSITE-ProRule" id="PRU10141"/>
    </source>
</evidence>
<dbReference type="GO" id="GO:0005524">
    <property type="term" value="F:ATP binding"/>
    <property type="evidence" value="ECO:0007669"/>
    <property type="project" value="UniProtKB-UniRule"/>
</dbReference>
<dbReference type="GO" id="GO:0004674">
    <property type="term" value="F:protein serine/threonine kinase activity"/>
    <property type="evidence" value="ECO:0007669"/>
    <property type="project" value="UniProtKB-KW"/>
</dbReference>
<dbReference type="VEuPathDB" id="AmoebaDB:ACA1_281240"/>
<dbReference type="SMART" id="SM00220">
    <property type="entry name" value="S_TKc"/>
    <property type="match status" value="1"/>
</dbReference>
<dbReference type="STRING" id="1257118.L8H7B2"/>
<dbReference type="InterPro" id="IPR008271">
    <property type="entry name" value="Ser/Thr_kinase_AS"/>
</dbReference>
<keyword evidence="9" id="KW-0829">Tyrosine-protein kinase</keyword>
<feature type="binding site" evidence="14">
    <location>
        <position position="41"/>
    </location>
    <ligand>
        <name>ATP</name>
        <dbReference type="ChEBI" id="CHEBI:30616"/>
    </ligand>
</feature>
<evidence type="ECO:0000256" key="8">
    <source>
        <dbReference type="ARBA" id="ARBA00023136"/>
    </source>
</evidence>
<feature type="domain" description="SH2" evidence="16">
    <location>
        <begin position="387"/>
        <end position="461"/>
    </location>
</feature>